<protein>
    <submittedName>
        <fullName evidence="1">Uncharacterized protein</fullName>
    </submittedName>
</protein>
<name>A0A5C3QNJ1_9AGAR</name>
<evidence type="ECO:0000313" key="2">
    <source>
        <dbReference type="Proteomes" id="UP000305067"/>
    </source>
</evidence>
<organism evidence="1 2">
    <name type="scientific">Pterulicium gracile</name>
    <dbReference type="NCBI Taxonomy" id="1884261"/>
    <lineage>
        <taxon>Eukaryota</taxon>
        <taxon>Fungi</taxon>
        <taxon>Dikarya</taxon>
        <taxon>Basidiomycota</taxon>
        <taxon>Agaricomycotina</taxon>
        <taxon>Agaricomycetes</taxon>
        <taxon>Agaricomycetidae</taxon>
        <taxon>Agaricales</taxon>
        <taxon>Pleurotineae</taxon>
        <taxon>Pterulaceae</taxon>
        <taxon>Pterulicium</taxon>
    </lineage>
</organism>
<accession>A0A5C3QNJ1</accession>
<sequence>MPAPTQSYPVSFDVTNDMVDYASVQLLRDYGSSSNAVVLLKPGETLFLTLDSGSVYRYAFKTRTRVVNVIARSWRDVHCQTSTLFTAAVGVAAAPSVQQTESHLLSTGFSVEKRWRDYRYCMSSWED</sequence>
<dbReference type="OrthoDB" id="3249150at2759"/>
<proteinExistence type="predicted"/>
<keyword evidence="2" id="KW-1185">Reference proteome</keyword>
<reference evidence="1 2" key="1">
    <citation type="journal article" date="2019" name="Nat. Ecol. Evol.">
        <title>Megaphylogeny resolves global patterns of mushroom evolution.</title>
        <authorList>
            <person name="Varga T."/>
            <person name="Krizsan K."/>
            <person name="Foldi C."/>
            <person name="Dima B."/>
            <person name="Sanchez-Garcia M."/>
            <person name="Sanchez-Ramirez S."/>
            <person name="Szollosi G.J."/>
            <person name="Szarkandi J.G."/>
            <person name="Papp V."/>
            <person name="Albert L."/>
            <person name="Andreopoulos W."/>
            <person name="Angelini C."/>
            <person name="Antonin V."/>
            <person name="Barry K.W."/>
            <person name="Bougher N.L."/>
            <person name="Buchanan P."/>
            <person name="Buyck B."/>
            <person name="Bense V."/>
            <person name="Catcheside P."/>
            <person name="Chovatia M."/>
            <person name="Cooper J."/>
            <person name="Damon W."/>
            <person name="Desjardin D."/>
            <person name="Finy P."/>
            <person name="Geml J."/>
            <person name="Haridas S."/>
            <person name="Hughes K."/>
            <person name="Justo A."/>
            <person name="Karasinski D."/>
            <person name="Kautmanova I."/>
            <person name="Kiss B."/>
            <person name="Kocsube S."/>
            <person name="Kotiranta H."/>
            <person name="LaButti K.M."/>
            <person name="Lechner B.E."/>
            <person name="Liimatainen K."/>
            <person name="Lipzen A."/>
            <person name="Lukacs Z."/>
            <person name="Mihaltcheva S."/>
            <person name="Morgado L.N."/>
            <person name="Niskanen T."/>
            <person name="Noordeloos M.E."/>
            <person name="Ohm R.A."/>
            <person name="Ortiz-Santana B."/>
            <person name="Ovrebo C."/>
            <person name="Racz N."/>
            <person name="Riley R."/>
            <person name="Savchenko A."/>
            <person name="Shiryaev A."/>
            <person name="Soop K."/>
            <person name="Spirin V."/>
            <person name="Szebenyi C."/>
            <person name="Tomsovsky M."/>
            <person name="Tulloss R.E."/>
            <person name="Uehling J."/>
            <person name="Grigoriev I.V."/>
            <person name="Vagvolgyi C."/>
            <person name="Papp T."/>
            <person name="Martin F.M."/>
            <person name="Miettinen O."/>
            <person name="Hibbett D.S."/>
            <person name="Nagy L.G."/>
        </authorList>
    </citation>
    <scope>NUCLEOTIDE SEQUENCE [LARGE SCALE GENOMIC DNA]</scope>
    <source>
        <strain evidence="1 2">CBS 309.79</strain>
    </source>
</reference>
<dbReference type="Proteomes" id="UP000305067">
    <property type="component" value="Unassembled WGS sequence"/>
</dbReference>
<gene>
    <name evidence="1" type="ORF">BDV98DRAFT_504244</name>
</gene>
<evidence type="ECO:0000313" key="1">
    <source>
        <dbReference type="EMBL" id="TFL03555.1"/>
    </source>
</evidence>
<dbReference type="AlphaFoldDB" id="A0A5C3QNJ1"/>
<dbReference type="EMBL" id="ML178820">
    <property type="protein sequence ID" value="TFL03555.1"/>
    <property type="molecule type" value="Genomic_DNA"/>
</dbReference>